<dbReference type="EMBL" id="JAUCMV010000003">
    <property type="protein sequence ID" value="KAK0410280.1"/>
    <property type="molecule type" value="Genomic_DNA"/>
</dbReference>
<protein>
    <submittedName>
        <fullName evidence="1">Uncharacterized protein</fullName>
    </submittedName>
</protein>
<comment type="caution">
    <text evidence="1">The sequence shown here is derived from an EMBL/GenBank/DDBJ whole genome shotgun (WGS) entry which is preliminary data.</text>
</comment>
<reference evidence="1" key="1">
    <citation type="submission" date="2023-06" db="EMBL/GenBank/DDBJ databases">
        <title>Genomic analysis of the entomopathogenic nematode Steinernema hermaphroditum.</title>
        <authorList>
            <person name="Schwarz E.M."/>
            <person name="Heppert J.K."/>
            <person name="Baniya A."/>
            <person name="Schwartz H.T."/>
            <person name="Tan C.-H."/>
            <person name="Antoshechkin I."/>
            <person name="Sternberg P.W."/>
            <person name="Goodrich-Blair H."/>
            <person name="Dillman A.R."/>
        </authorList>
    </citation>
    <scope>NUCLEOTIDE SEQUENCE</scope>
    <source>
        <strain evidence="1">PS9179</strain>
        <tissue evidence="1">Whole animal</tissue>
    </source>
</reference>
<keyword evidence="2" id="KW-1185">Reference proteome</keyword>
<organism evidence="1 2">
    <name type="scientific">Steinernema hermaphroditum</name>
    <dbReference type="NCBI Taxonomy" id="289476"/>
    <lineage>
        <taxon>Eukaryota</taxon>
        <taxon>Metazoa</taxon>
        <taxon>Ecdysozoa</taxon>
        <taxon>Nematoda</taxon>
        <taxon>Chromadorea</taxon>
        <taxon>Rhabditida</taxon>
        <taxon>Tylenchina</taxon>
        <taxon>Panagrolaimomorpha</taxon>
        <taxon>Strongyloidoidea</taxon>
        <taxon>Steinernematidae</taxon>
        <taxon>Steinernema</taxon>
    </lineage>
</organism>
<dbReference type="Proteomes" id="UP001175271">
    <property type="component" value="Unassembled WGS sequence"/>
</dbReference>
<dbReference type="AlphaFoldDB" id="A0AA39HRQ7"/>
<evidence type="ECO:0000313" key="1">
    <source>
        <dbReference type="EMBL" id="KAK0410280.1"/>
    </source>
</evidence>
<accession>A0AA39HRQ7</accession>
<proteinExistence type="predicted"/>
<sequence>MGTGWGAGPWTGVRGAEWHRGKSMVTGSDVFRKDLGGSGGVGSLVFSEGPRKMTVSAQDCSEDDCSESTGRRLLTGLSSEATLEWSLPD</sequence>
<evidence type="ECO:0000313" key="2">
    <source>
        <dbReference type="Proteomes" id="UP001175271"/>
    </source>
</evidence>
<name>A0AA39HRQ7_9BILA</name>
<gene>
    <name evidence="1" type="ORF">QR680_005039</name>
</gene>